<dbReference type="Proteomes" id="UP000004302">
    <property type="component" value="Chromosome"/>
</dbReference>
<sequence length="39" mass="4429">MKSTPYKLSAVLSNKSEVAFKIDYVVRFPLALANKQQEN</sequence>
<dbReference type="HOGENOM" id="CLU_3312276_0_0_9"/>
<name>E3ZT36_LISSE</name>
<accession>E3ZT36</accession>
<dbReference type="PATRIC" id="fig|702453.3.peg.2256"/>
<organism evidence="1">
    <name type="scientific">Listeria seeligeri FSL N1-067</name>
    <dbReference type="NCBI Taxonomy" id="702453"/>
    <lineage>
        <taxon>Bacteria</taxon>
        <taxon>Bacillati</taxon>
        <taxon>Bacillota</taxon>
        <taxon>Bacilli</taxon>
        <taxon>Bacillales</taxon>
        <taxon>Listeriaceae</taxon>
        <taxon>Listeria</taxon>
    </lineage>
</organism>
<comment type="caution">
    <text evidence="1">The sequence shown here is derived from an EMBL/GenBank/DDBJ whole genome shotgun (WGS) entry which is preliminary data.</text>
</comment>
<reference evidence="1" key="1">
    <citation type="journal article" date="2010" name="Microbiol. Resour. Announc.">
        <title>Comparative genomics of the bacterial genus Listeria: Genome evolution is characterized by limited gene acquisition and limited gene loss.</title>
        <authorList>
            <person name="den Bakker H.C."/>
            <person name="Cummings C.A."/>
            <person name="Ferreira V."/>
            <person name="Vatta P."/>
            <person name="Orsi R.H."/>
            <person name="Degoricija L."/>
            <person name="Barker M."/>
            <person name="Petrauskene O."/>
            <person name="Furtado M.R."/>
            <person name="Wiedmann M."/>
        </authorList>
    </citation>
    <scope>NUCLEOTIDE SEQUENCE [LARGE SCALE GENOMIC DNA]</scope>
    <source>
        <strain evidence="1">FSL N1-067</strain>
    </source>
</reference>
<protein>
    <submittedName>
        <fullName evidence="1">Uncharacterized protein</fullName>
    </submittedName>
</protein>
<gene>
    <name evidence="1" type="ORF">NT03LS_2682</name>
</gene>
<dbReference type="EMBL" id="ADXJ01000881">
    <property type="protein sequence ID" value="EFR99210.1"/>
    <property type="molecule type" value="Genomic_DNA"/>
</dbReference>
<dbReference type="AlphaFoldDB" id="E3ZT36"/>
<evidence type="ECO:0000313" key="1">
    <source>
        <dbReference type="EMBL" id="EFR99210.1"/>
    </source>
</evidence>
<proteinExistence type="predicted"/>